<dbReference type="PANTHER" id="PTHR46034:SF7">
    <property type="entry name" value="INFLUENZA VIRUS NS1A-BINDING PROTEIN"/>
    <property type="match status" value="1"/>
</dbReference>
<dbReference type="PANTHER" id="PTHR46034">
    <property type="match status" value="1"/>
</dbReference>
<dbReference type="InterPro" id="IPR044832">
    <property type="entry name" value="NRP-like"/>
</dbReference>
<dbReference type="GO" id="GO:0034976">
    <property type="term" value="P:response to endoplasmic reticulum stress"/>
    <property type="evidence" value="ECO:0007669"/>
    <property type="project" value="InterPro"/>
</dbReference>
<reference evidence="2" key="1">
    <citation type="submission" date="2022-04" db="EMBL/GenBank/DDBJ databases">
        <title>A functionally conserved STORR gene fusion in Papaver species that diverged 16.8 million years ago.</title>
        <authorList>
            <person name="Catania T."/>
        </authorList>
    </citation>
    <scope>NUCLEOTIDE SEQUENCE</scope>
    <source>
        <strain evidence="2">S-188037</strain>
    </source>
</reference>
<accession>A0AAD4XV29</accession>
<evidence type="ECO:0000259" key="1">
    <source>
        <dbReference type="PROSITE" id="PS51222"/>
    </source>
</evidence>
<comment type="caution">
    <text evidence="2">The sequence shown here is derived from an EMBL/GenBank/DDBJ whole genome shotgun (WGS) entry which is preliminary data.</text>
</comment>
<gene>
    <name evidence="2" type="ORF">MKW98_005834</name>
</gene>
<evidence type="ECO:0000313" key="3">
    <source>
        <dbReference type="Proteomes" id="UP001202328"/>
    </source>
</evidence>
<dbReference type="Proteomes" id="UP001202328">
    <property type="component" value="Unassembled WGS sequence"/>
</dbReference>
<protein>
    <recommendedName>
        <fullName evidence="1">DCD domain-containing protein</fullName>
    </recommendedName>
</protein>
<dbReference type="InterPro" id="IPR013989">
    <property type="entry name" value="Dev_and_cell_death_domain"/>
</dbReference>
<dbReference type="EMBL" id="JAJJMB010002292">
    <property type="protein sequence ID" value="KAI3952139.1"/>
    <property type="molecule type" value="Genomic_DNA"/>
</dbReference>
<feature type="domain" description="DCD" evidence="1">
    <location>
        <begin position="21"/>
        <end position="121"/>
    </location>
</feature>
<dbReference type="AlphaFoldDB" id="A0AAD4XV29"/>
<dbReference type="SMART" id="SM00767">
    <property type="entry name" value="DCD"/>
    <property type="match status" value="1"/>
</dbReference>
<sequence>MILERSYLDMHGTTARNLRTNDLGKVILGCTWYTMRESLSNKIFGLPSVHFTYVKEIKPGLPFFLFNYSDRQIHGIYEAASNGEMNINPYGLSEDGSHMYPSPKVNDLLMQKTFLLVKKGC</sequence>
<keyword evidence="3" id="KW-1185">Reference proteome</keyword>
<dbReference type="Pfam" id="PF10539">
    <property type="entry name" value="Dev_Cell_Death"/>
    <property type="match status" value="1"/>
</dbReference>
<proteinExistence type="predicted"/>
<dbReference type="PROSITE" id="PS51222">
    <property type="entry name" value="DCD"/>
    <property type="match status" value="1"/>
</dbReference>
<name>A0AAD4XV29_9MAGN</name>
<organism evidence="2 3">
    <name type="scientific">Papaver atlanticum</name>
    <dbReference type="NCBI Taxonomy" id="357466"/>
    <lineage>
        <taxon>Eukaryota</taxon>
        <taxon>Viridiplantae</taxon>
        <taxon>Streptophyta</taxon>
        <taxon>Embryophyta</taxon>
        <taxon>Tracheophyta</taxon>
        <taxon>Spermatophyta</taxon>
        <taxon>Magnoliopsida</taxon>
        <taxon>Ranunculales</taxon>
        <taxon>Papaveraceae</taxon>
        <taxon>Papaveroideae</taxon>
        <taxon>Papaver</taxon>
    </lineage>
</organism>
<evidence type="ECO:0000313" key="2">
    <source>
        <dbReference type="EMBL" id="KAI3952139.1"/>
    </source>
</evidence>